<dbReference type="RefSeq" id="WP_136060969.1">
    <property type="nucleotide sequence ID" value="NZ_CAAHFH010000001.1"/>
</dbReference>
<dbReference type="SUPFAM" id="SSF50998">
    <property type="entry name" value="Quinoprotein alcohol dehydrogenase-like"/>
    <property type="match status" value="4"/>
</dbReference>
<dbReference type="Pfam" id="PF13360">
    <property type="entry name" value="PQQ_2"/>
    <property type="match status" value="2"/>
</dbReference>
<dbReference type="GO" id="GO:0016301">
    <property type="term" value="F:kinase activity"/>
    <property type="evidence" value="ECO:0007669"/>
    <property type="project" value="UniProtKB-KW"/>
</dbReference>
<organism evidence="3 4">
    <name type="scientific">Pontiella sulfatireligans</name>
    <dbReference type="NCBI Taxonomy" id="2750658"/>
    <lineage>
        <taxon>Bacteria</taxon>
        <taxon>Pseudomonadati</taxon>
        <taxon>Kiritimatiellota</taxon>
        <taxon>Kiritimatiellia</taxon>
        <taxon>Kiritimatiellales</taxon>
        <taxon>Pontiellaceae</taxon>
        <taxon>Pontiella</taxon>
    </lineage>
</organism>
<feature type="chain" id="PRO_5025477075" evidence="1">
    <location>
        <begin position="22"/>
        <end position="874"/>
    </location>
</feature>
<dbReference type="InterPro" id="IPR018391">
    <property type="entry name" value="PQQ_b-propeller_rpt"/>
</dbReference>
<reference evidence="3 4" key="1">
    <citation type="submission" date="2019-04" db="EMBL/GenBank/DDBJ databases">
        <authorList>
            <person name="Van Vliet M D."/>
        </authorList>
    </citation>
    <scope>NUCLEOTIDE SEQUENCE [LARGE SCALE GENOMIC DNA]</scope>
    <source>
        <strain evidence="3 4">F21</strain>
    </source>
</reference>
<keyword evidence="3" id="KW-0808">Transferase</keyword>
<keyword evidence="1" id="KW-0732">Signal</keyword>
<dbReference type="Gene3D" id="2.40.10.480">
    <property type="match status" value="2"/>
</dbReference>
<name>A0A6C2UHB5_9BACT</name>
<dbReference type="EMBL" id="CAAHFH010000001">
    <property type="protein sequence ID" value="VGO19585.1"/>
    <property type="molecule type" value="Genomic_DNA"/>
</dbReference>
<dbReference type="InterPro" id="IPR015943">
    <property type="entry name" value="WD40/YVTN_repeat-like_dom_sf"/>
</dbReference>
<evidence type="ECO:0000313" key="3">
    <source>
        <dbReference type="EMBL" id="VGO19585.1"/>
    </source>
</evidence>
<keyword evidence="4" id="KW-1185">Reference proteome</keyword>
<dbReference type="InterPro" id="IPR002372">
    <property type="entry name" value="PQQ_rpt_dom"/>
</dbReference>
<dbReference type="InterPro" id="IPR011047">
    <property type="entry name" value="Quinoprotein_ADH-like_sf"/>
</dbReference>
<dbReference type="PANTHER" id="PTHR34512">
    <property type="entry name" value="CELL SURFACE PROTEIN"/>
    <property type="match status" value="1"/>
</dbReference>
<feature type="signal peptide" evidence="1">
    <location>
        <begin position="1"/>
        <end position="21"/>
    </location>
</feature>
<accession>A0A6C2UHB5</accession>
<dbReference type="Gene3D" id="2.130.10.10">
    <property type="entry name" value="YVTN repeat-like/Quinoprotein amine dehydrogenase"/>
    <property type="match status" value="3"/>
</dbReference>
<feature type="domain" description="Pyrrolo-quinoline quinone repeat" evidence="2">
    <location>
        <begin position="390"/>
        <end position="529"/>
    </location>
</feature>
<protein>
    <submittedName>
        <fullName evidence="3">Serine/threonine-protein kinase AfsK</fullName>
    </submittedName>
</protein>
<keyword evidence="3" id="KW-0418">Kinase</keyword>
<proteinExistence type="predicted"/>
<dbReference type="AlphaFoldDB" id="A0A6C2UHB5"/>
<gene>
    <name evidence="3" type="primary">afsK_3</name>
    <name evidence="3" type="ORF">SCARR_01644</name>
</gene>
<evidence type="ECO:0000259" key="2">
    <source>
        <dbReference type="Pfam" id="PF13360"/>
    </source>
</evidence>
<evidence type="ECO:0000313" key="4">
    <source>
        <dbReference type="Proteomes" id="UP000346198"/>
    </source>
</evidence>
<dbReference type="SMART" id="SM00564">
    <property type="entry name" value="PQQ"/>
    <property type="match status" value="12"/>
</dbReference>
<evidence type="ECO:0000256" key="1">
    <source>
        <dbReference type="SAM" id="SignalP"/>
    </source>
</evidence>
<dbReference type="Proteomes" id="UP000346198">
    <property type="component" value="Unassembled WGS sequence"/>
</dbReference>
<feature type="domain" description="Pyrrolo-quinoline quinone repeat" evidence="2">
    <location>
        <begin position="611"/>
        <end position="829"/>
    </location>
</feature>
<sequence>MGRFGFIFLAVSLLLHTNSLAQLSTGVVAIDQVRQEMRTVPTNDENSMHRQSVLFSWFRHMINRGMDMSSLHEAGLVLSQWGPVKPEHYPVLDEAYAQMEALLKNPVYISEVSGSPDLFKENTSSTDWPVFGGSRHQSGFSRDAGPVTGEVAWKFPVGLAWYATASVEDGRVYIASPGLRTLLYCLDEQTGNVIWKTEQDGLQIYSTPKAASTPVIRKDSVVIRATSGSWEYEKLPSGDVEFTDDAEHIFHIDKESGEVVGQTAADRVDYRRGYASVSGNDEFVAFPYGRLDLTKFPATVGMQDTVSIKGDSSAWRVRIGDFFGDILLDDDVAFAGTENGKLYALNLNGVQRIKWIFEADDAIRCTPAVSQGIVVMATTSGELLGIDRFSGIRLWSVRLNKGNSRAFHLFSDPVIQGGNVFIGSATKELYCVELKTGKLLWKTEADDWVRAKPFVLGDRVYVATLSGRVHCFQYNETSARLLWTKEVGEYQIFADLSGTEKGVLVSSSDLFLYSLNPITGRLQWKHSLLECSYEDGKRIIADVLAGGGDFQSPPTVSRGKVFVGTPSRFVFALDAETGKEIWRFETSGQVSAAPGVQNGRVYFGQQGGNDEMYCVDEDTGKPIWTSNPGWVWVTSMPDDDKVFTGTVDGRIIALNAKNGKEIWEHLVGGGVYPSPAVDDEKVYTGSWDGAYYALNKKTGIPEWIHSSYCPDSAAGTIWKNRFIVRTHKALAAMDIDTGETIWEFKDPRSAIGHTRMNSTASHSGDYTFVSTTIDHDGVALGARLFCLNTFTGKELWHYDYAGGWTGSVCTPKTVICGSSTDNVVTCLSLEPNPDGTPKIIWRTKIGGILQESIPAVSGRRAYVLCTDGYLYAFQ</sequence>
<dbReference type="PANTHER" id="PTHR34512:SF30">
    <property type="entry name" value="OUTER MEMBRANE PROTEIN ASSEMBLY FACTOR BAMB"/>
    <property type="match status" value="1"/>
</dbReference>